<dbReference type="PROSITE" id="PS51483">
    <property type="entry name" value="B5"/>
    <property type="match status" value="1"/>
</dbReference>
<dbReference type="PANTHER" id="PTHR34873">
    <property type="entry name" value="SSR1766 PROTEIN"/>
    <property type="match status" value="1"/>
</dbReference>
<dbReference type="GO" id="GO:0005524">
    <property type="term" value="F:ATP binding"/>
    <property type="evidence" value="ECO:0007669"/>
    <property type="project" value="InterPro"/>
</dbReference>
<comment type="similarity">
    <text evidence="1">Belongs to the HicA mRNA interferase family.</text>
</comment>
<keyword evidence="6" id="KW-0694">RNA-binding</keyword>
<accession>A0A419F0V8</accession>
<evidence type="ECO:0000256" key="5">
    <source>
        <dbReference type="ARBA" id="ARBA00022801"/>
    </source>
</evidence>
<evidence type="ECO:0000256" key="6">
    <source>
        <dbReference type="ARBA" id="ARBA00022884"/>
    </source>
</evidence>
<organism evidence="9 10">
    <name type="scientific">Candidatus Abyssobacteria bacterium SURF_17</name>
    <dbReference type="NCBI Taxonomy" id="2093361"/>
    <lineage>
        <taxon>Bacteria</taxon>
        <taxon>Pseudomonadati</taxon>
        <taxon>Candidatus Hydrogenedentota</taxon>
        <taxon>Candidatus Abyssobacteria</taxon>
    </lineage>
</organism>
<keyword evidence="5" id="KW-0378">Hydrolase</keyword>
<evidence type="ECO:0000256" key="2">
    <source>
        <dbReference type="ARBA" id="ARBA00022649"/>
    </source>
</evidence>
<dbReference type="GO" id="GO:0003729">
    <property type="term" value="F:mRNA binding"/>
    <property type="evidence" value="ECO:0007669"/>
    <property type="project" value="InterPro"/>
</dbReference>
<dbReference type="Pfam" id="PF07927">
    <property type="entry name" value="HicA_toxin"/>
    <property type="match status" value="1"/>
</dbReference>
<feature type="domain" description="B5" evidence="8">
    <location>
        <begin position="1"/>
        <end position="77"/>
    </location>
</feature>
<proteinExistence type="inferred from homology"/>
<dbReference type="AlphaFoldDB" id="A0A419F0V8"/>
<dbReference type="GO" id="GO:0016787">
    <property type="term" value="F:hydrolase activity"/>
    <property type="evidence" value="ECO:0007669"/>
    <property type="project" value="UniProtKB-KW"/>
</dbReference>
<evidence type="ECO:0000256" key="3">
    <source>
        <dbReference type="ARBA" id="ARBA00022722"/>
    </source>
</evidence>
<evidence type="ECO:0000256" key="7">
    <source>
        <dbReference type="ARBA" id="ARBA00023016"/>
    </source>
</evidence>
<sequence length="77" mass="8967">MTRLPVVDFKTMEKVLLRLGFKSVRQKGSHVFYRHADGRTTTVPHHAGRDLARPLTREILREIDLTPEQFIEELAKL</sequence>
<comment type="caution">
    <text evidence="9">The sequence shown here is derived from an EMBL/GenBank/DDBJ whole genome shotgun (WGS) entry which is preliminary data.</text>
</comment>
<dbReference type="Gene3D" id="3.30.920.30">
    <property type="entry name" value="Hypothetical protein"/>
    <property type="match status" value="1"/>
</dbReference>
<dbReference type="InterPro" id="IPR012933">
    <property type="entry name" value="HicA_mRNA_interferase"/>
</dbReference>
<name>A0A419F0V8_9BACT</name>
<protein>
    <submittedName>
        <fullName evidence="9">Type II toxin-antitoxin system HicA family toxin</fullName>
    </submittedName>
</protein>
<evidence type="ECO:0000313" key="9">
    <source>
        <dbReference type="EMBL" id="RJP71385.1"/>
    </source>
</evidence>
<evidence type="ECO:0000256" key="1">
    <source>
        <dbReference type="ARBA" id="ARBA00006620"/>
    </source>
</evidence>
<dbReference type="SUPFAM" id="SSF54786">
    <property type="entry name" value="YcfA/nrd intein domain"/>
    <property type="match status" value="1"/>
</dbReference>
<dbReference type="GO" id="GO:0004519">
    <property type="term" value="F:endonuclease activity"/>
    <property type="evidence" value="ECO:0007669"/>
    <property type="project" value="UniProtKB-KW"/>
</dbReference>
<dbReference type="InterPro" id="IPR038570">
    <property type="entry name" value="HicA_sf"/>
</dbReference>
<reference evidence="9 10" key="1">
    <citation type="journal article" date="2017" name="ISME J.">
        <title>Energy and carbon metabolisms in a deep terrestrial subsurface fluid microbial community.</title>
        <authorList>
            <person name="Momper L."/>
            <person name="Jungbluth S.P."/>
            <person name="Lee M.D."/>
            <person name="Amend J.P."/>
        </authorList>
    </citation>
    <scope>NUCLEOTIDE SEQUENCE [LARGE SCALE GENOMIC DNA]</scope>
    <source>
        <strain evidence="9">SURF_17</strain>
    </source>
</reference>
<dbReference type="GO" id="GO:0006432">
    <property type="term" value="P:phenylalanyl-tRNA aminoacylation"/>
    <property type="evidence" value="ECO:0007669"/>
    <property type="project" value="InterPro"/>
</dbReference>
<keyword evidence="2" id="KW-1277">Toxin-antitoxin system</keyword>
<evidence type="ECO:0000259" key="8">
    <source>
        <dbReference type="PROSITE" id="PS51483"/>
    </source>
</evidence>
<dbReference type="InterPro" id="IPR005147">
    <property type="entry name" value="tRNA_synthase_B5-dom"/>
</dbReference>
<keyword evidence="7" id="KW-0346">Stress response</keyword>
<dbReference type="EMBL" id="QZKI01000060">
    <property type="protein sequence ID" value="RJP71385.1"/>
    <property type="molecule type" value="Genomic_DNA"/>
</dbReference>
<keyword evidence="4" id="KW-0255">Endonuclease</keyword>
<evidence type="ECO:0000256" key="4">
    <source>
        <dbReference type="ARBA" id="ARBA00022759"/>
    </source>
</evidence>
<gene>
    <name evidence="9" type="ORF">C4532_07630</name>
</gene>
<keyword evidence="3" id="KW-0540">Nuclease</keyword>
<dbReference type="GO" id="GO:0000287">
    <property type="term" value="F:magnesium ion binding"/>
    <property type="evidence" value="ECO:0007669"/>
    <property type="project" value="InterPro"/>
</dbReference>
<evidence type="ECO:0000313" key="10">
    <source>
        <dbReference type="Proteomes" id="UP000285961"/>
    </source>
</evidence>
<dbReference type="Proteomes" id="UP000285961">
    <property type="component" value="Unassembled WGS sequence"/>
</dbReference>
<dbReference type="PANTHER" id="PTHR34873:SF3">
    <property type="entry name" value="ADDICTION MODULE TOXIN, HICA FAMILY"/>
    <property type="match status" value="1"/>
</dbReference>